<evidence type="ECO:0000256" key="2">
    <source>
        <dbReference type="SAM" id="SignalP"/>
    </source>
</evidence>
<dbReference type="InterPro" id="IPR006311">
    <property type="entry name" value="TAT_signal"/>
</dbReference>
<sequence>MSLTRRTALAGLAAATLPGSAFAQANYPDKPIRMIIAFAAGGPTDIVGRMLAPRLSEILGQQVVVENKPGATGNIGTAMVADAKPDGYTILFSASTMAMAPALYGKLVGYDPMNGFDGIAYVASVPLIVVVPMDGAKSIGELADMLKKEKGKYSYPSSGNGGMIHLAGYLFVEKVGGEALHVPYRGSAPGMVDLIAGRHAFQMDTLGTSKGFIEGGKVRVLAVAADKRLPQLPDVPTVQEALGFPFSINTWYAAYAPKGTPRPIVDKLNAAFNKVLKEPEVKKWADDRAIELIQDSTPASAKKFYDDQMTFWDPIIKQSGAKPE</sequence>
<keyword evidence="4" id="KW-1185">Reference proteome</keyword>
<evidence type="ECO:0000313" key="3">
    <source>
        <dbReference type="EMBL" id="GEP53609.1"/>
    </source>
</evidence>
<dbReference type="Proteomes" id="UP000321058">
    <property type="component" value="Unassembled WGS sequence"/>
</dbReference>
<gene>
    <name evidence="3" type="ORF">RSO01_07750</name>
</gene>
<dbReference type="AlphaFoldDB" id="A0A512N3N7"/>
<proteinExistence type="inferred from homology"/>
<evidence type="ECO:0000256" key="1">
    <source>
        <dbReference type="ARBA" id="ARBA00006987"/>
    </source>
</evidence>
<comment type="similarity">
    <text evidence="1">Belongs to the UPF0065 (bug) family.</text>
</comment>
<dbReference type="OrthoDB" id="8264321at2"/>
<feature type="signal peptide" evidence="2">
    <location>
        <begin position="1"/>
        <end position="23"/>
    </location>
</feature>
<dbReference type="RefSeq" id="WP_147146416.1">
    <property type="nucleotide sequence ID" value="NZ_BKAJ01000013.1"/>
</dbReference>
<dbReference type="PANTHER" id="PTHR42928">
    <property type="entry name" value="TRICARBOXYLATE-BINDING PROTEIN"/>
    <property type="match status" value="1"/>
</dbReference>
<feature type="chain" id="PRO_5021859914" evidence="2">
    <location>
        <begin position="24"/>
        <end position="324"/>
    </location>
</feature>
<dbReference type="PANTHER" id="PTHR42928:SF5">
    <property type="entry name" value="BLR1237 PROTEIN"/>
    <property type="match status" value="1"/>
</dbReference>
<dbReference type="CDD" id="cd13578">
    <property type="entry name" value="PBP2_Bug27"/>
    <property type="match status" value="1"/>
</dbReference>
<dbReference type="InterPro" id="IPR005064">
    <property type="entry name" value="BUG"/>
</dbReference>
<accession>A0A512N3N7</accession>
<dbReference type="Gene3D" id="3.40.190.10">
    <property type="entry name" value="Periplasmic binding protein-like II"/>
    <property type="match status" value="1"/>
</dbReference>
<dbReference type="PROSITE" id="PS51318">
    <property type="entry name" value="TAT"/>
    <property type="match status" value="1"/>
</dbReference>
<dbReference type="SUPFAM" id="SSF53850">
    <property type="entry name" value="Periplasmic binding protein-like II"/>
    <property type="match status" value="1"/>
</dbReference>
<reference evidence="3 4" key="1">
    <citation type="submission" date="2019-07" db="EMBL/GenBank/DDBJ databases">
        <title>Whole genome shotgun sequence of Reyranella soli NBRC 108950.</title>
        <authorList>
            <person name="Hosoyama A."/>
            <person name="Uohara A."/>
            <person name="Ohji S."/>
            <person name="Ichikawa N."/>
        </authorList>
    </citation>
    <scope>NUCLEOTIDE SEQUENCE [LARGE SCALE GENOMIC DNA]</scope>
    <source>
        <strain evidence="3 4">NBRC 108950</strain>
    </source>
</reference>
<dbReference type="Pfam" id="PF03401">
    <property type="entry name" value="TctC"/>
    <property type="match status" value="1"/>
</dbReference>
<organism evidence="3 4">
    <name type="scientific">Reyranella soli</name>
    <dbReference type="NCBI Taxonomy" id="1230389"/>
    <lineage>
        <taxon>Bacteria</taxon>
        <taxon>Pseudomonadati</taxon>
        <taxon>Pseudomonadota</taxon>
        <taxon>Alphaproteobacteria</taxon>
        <taxon>Hyphomicrobiales</taxon>
        <taxon>Reyranellaceae</taxon>
        <taxon>Reyranella</taxon>
    </lineage>
</organism>
<dbReference type="EMBL" id="BKAJ01000013">
    <property type="protein sequence ID" value="GEP53609.1"/>
    <property type="molecule type" value="Genomic_DNA"/>
</dbReference>
<name>A0A512N3N7_9HYPH</name>
<evidence type="ECO:0000313" key="4">
    <source>
        <dbReference type="Proteomes" id="UP000321058"/>
    </source>
</evidence>
<protein>
    <submittedName>
        <fullName evidence="3">MFS transporter</fullName>
    </submittedName>
</protein>
<dbReference type="PIRSF" id="PIRSF017082">
    <property type="entry name" value="YflP"/>
    <property type="match status" value="1"/>
</dbReference>
<dbReference type="Gene3D" id="3.40.190.150">
    <property type="entry name" value="Bordetella uptake gene, domain 1"/>
    <property type="match status" value="1"/>
</dbReference>
<comment type="caution">
    <text evidence="3">The sequence shown here is derived from an EMBL/GenBank/DDBJ whole genome shotgun (WGS) entry which is preliminary data.</text>
</comment>
<keyword evidence="2" id="KW-0732">Signal</keyword>
<dbReference type="InterPro" id="IPR042100">
    <property type="entry name" value="Bug_dom1"/>
</dbReference>